<evidence type="ECO:0008006" key="4">
    <source>
        <dbReference type="Google" id="ProtNLM"/>
    </source>
</evidence>
<organism evidence="2 3">
    <name type="scientific">Alishewanella tabrizica</name>
    <dbReference type="NCBI Taxonomy" id="671278"/>
    <lineage>
        <taxon>Bacteria</taxon>
        <taxon>Pseudomonadati</taxon>
        <taxon>Pseudomonadota</taxon>
        <taxon>Gammaproteobacteria</taxon>
        <taxon>Alteromonadales</taxon>
        <taxon>Alteromonadaceae</taxon>
        <taxon>Alishewanella</taxon>
    </lineage>
</organism>
<dbReference type="EMBL" id="BMYR01000014">
    <property type="protein sequence ID" value="GGW71443.1"/>
    <property type="molecule type" value="Genomic_DNA"/>
</dbReference>
<evidence type="ECO:0000313" key="2">
    <source>
        <dbReference type="EMBL" id="GGW71443.1"/>
    </source>
</evidence>
<evidence type="ECO:0000313" key="3">
    <source>
        <dbReference type="Proteomes" id="UP000634667"/>
    </source>
</evidence>
<dbReference type="InterPro" id="IPR046634">
    <property type="entry name" value="DUF6746"/>
</dbReference>
<dbReference type="Pfam" id="PF20531">
    <property type="entry name" value="DUF6746"/>
    <property type="match status" value="1"/>
</dbReference>
<evidence type="ECO:0000256" key="1">
    <source>
        <dbReference type="SAM" id="SignalP"/>
    </source>
</evidence>
<comment type="caution">
    <text evidence="2">The sequence shown here is derived from an EMBL/GenBank/DDBJ whole genome shotgun (WGS) entry which is preliminary data.</text>
</comment>
<name>A0ABQ2WTS5_9ALTE</name>
<keyword evidence="3" id="KW-1185">Reference proteome</keyword>
<proteinExistence type="predicted"/>
<feature type="chain" id="PRO_5047050891" description="Soluble cytochrome b562" evidence="1">
    <location>
        <begin position="23"/>
        <end position="123"/>
    </location>
</feature>
<sequence length="123" mass="13506">MKSLYYIVLLGMLSLTSQASFANERPAHFKGETICNTQQAIASFNTANTQLAKLLAGELNPTTITEIHELTYTLENALALLPAADDTLKAVLEEVHLGSEVMDATRVRDNGQLYLQLAKKLQN</sequence>
<dbReference type="RefSeq" id="WP_189483994.1">
    <property type="nucleotide sequence ID" value="NZ_BMYR01000014.1"/>
</dbReference>
<protein>
    <recommendedName>
        <fullName evidence="4">Soluble cytochrome b562</fullName>
    </recommendedName>
</protein>
<keyword evidence="1" id="KW-0732">Signal</keyword>
<reference evidence="3" key="1">
    <citation type="journal article" date="2019" name="Int. J. Syst. Evol. Microbiol.">
        <title>The Global Catalogue of Microorganisms (GCM) 10K type strain sequencing project: providing services to taxonomists for standard genome sequencing and annotation.</title>
        <authorList>
            <consortium name="The Broad Institute Genomics Platform"/>
            <consortium name="The Broad Institute Genome Sequencing Center for Infectious Disease"/>
            <person name="Wu L."/>
            <person name="Ma J."/>
        </authorList>
    </citation>
    <scope>NUCLEOTIDE SEQUENCE [LARGE SCALE GENOMIC DNA]</scope>
    <source>
        <strain evidence="3">KCTC 23723</strain>
    </source>
</reference>
<accession>A0ABQ2WTS5</accession>
<gene>
    <name evidence="2" type="ORF">GCM10008111_29320</name>
</gene>
<dbReference type="Proteomes" id="UP000634667">
    <property type="component" value="Unassembled WGS sequence"/>
</dbReference>
<feature type="signal peptide" evidence="1">
    <location>
        <begin position="1"/>
        <end position="22"/>
    </location>
</feature>